<organism evidence="1 2">
    <name type="scientific">Actinomyces radicidentis</name>
    <dbReference type="NCBI Taxonomy" id="111015"/>
    <lineage>
        <taxon>Bacteria</taxon>
        <taxon>Bacillati</taxon>
        <taxon>Actinomycetota</taxon>
        <taxon>Actinomycetes</taxon>
        <taxon>Actinomycetales</taxon>
        <taxon>Actinomycetaceae</taxon>
        <taxon>Actinomyces</taxon>
    </lineage>
</organism>
<evidence type="ECO:0000313" key="2">
    <source>
        <dbReference type="Proteomes" id="UP000065220"/>
    </source>
</evidence>
<keyword evidence="1" id="KW-0808">Transferase</keyword>
<accession>A0A0X8JGV1</accession>
<proteinExistence type="predicted"/>
<dbReference type="AlphaFoldDB" id="A0A0X8JGV1"/>
<dbReference type="Proteomes" id="UP000065220">
    <property type="component" value="Chromosome"/>
</dbReference>
<dbReference type="OrthoDB" id="3256983at2"/>
<dbReference type="EMBL" id="CP014228">
    <property type="protein sequence ID" value="AMD88560.1"/>
    <property type="molecule type" value="Genomic_DNA"/>
</dbReference>
<gene>
    <name evidence="1" type="ORF">AXF14_10455</name>
</gene>
<keyword evidence="1" id="KW-0418">Kinase</keyword>
<protein>
    <submittedName>
        <fullName evidence="1">Shikimate kinase</fullName>
    </submittedName>
</protein>
<dbReference type="InterPro" id="IPR031322">
    <property type="entry name" value="Shikimate/glucono_kinase"/>
</dbReference>
<dbReference type="Pfam" id="PF01202">
    <property type="entry name" value="SKI"/>
    <property type="match status" value="1"/>
</dbReference>
<dbReference type="SUPFAM" id="SSF52540">
    <property type="entry name" value="P-loop containing nucleoside triphosphate hydrolases"/>
    <property type="match status" value="1"/>
</dbReference>
<name>A0A0X8JGV1_ACTRD</name>
<evidence type="ECO:0000313" key="1">
    <source>
        <dbReference type="EMBL" id="AMD88560.1"/>
    </source>
</evidence>
<dbReference type="GO" id="GO:0016301">
    <property type="term" value="F:kinase activity"/>
    <property type="evidence" value="ECO:0007669"/>
    <property type="project" value="UniProtKB-KW"/>
</dbReference>
<dbReference type="STRING" id="111015.AXF14_10455"/>
<sequence>MTAACDLTASVVLVGVPGAGCSSVSEALGGLTGAPVADLAAIVAEELGTAPELALVAVPEARYREVESATALALLSEATARPGVVALGSGCLADEDVVAALDEVRGADGRVVALTASTRRLSTRNGLDAPRSVGLGNVHHEFVQALHAREARCREVADAVVDTSETTPAEAAQAVLGA</sequence>
<dbReference type="Gene3D" id="3.40.50.300">
    <property type="entry name" value="P-loop containing nucleotide triphosphate hydrolases"/>
    <property type="match status" value="1"/>
</dbReference>
<reference evidence="2" key="1">
    <citation type="submission" date="2016-02" db="EMBL/GenBank/DDBJ databases">
        <authorList>
            <person name="Holder M.E."/>
            <person name="Ajami N.J."/>
            <person name="Petrosino J.F."/>
        </authorList>
    </citation>
    <scope>NUCLEOTIDE SEQUENCE [LARGE SCALE GENOMIC DNA]</scope>
    <source>
        <strain evidence="2">CCUG 36733</strain>
    </source>
</reference>
<keyword evidence="2" id="KW-1185">Reference proteome</keyword>
<dbReference type="KEGG" id="ard:AXF14_10455"/>
<dbReference type="InterPro" id="IPR027417">
    <property type="entry name" value="P-loop_NTPase"/>
</dbReference>